<keyword evidence="9" id="KW-0378">Hydrolase</keyword>
<feature type="transmembrane region" description="Helical" evidence="10">
    <location>
        <begin position="151"/>
        <end position="170"/>
    </location>
</feature>
<feature type="transmembrane region" description="Helical" evidence="10">
    <location>
        <begin position="222"/>
        <end position="245"/>
    </location>
</feature>
<dbReference type="InterPro" id="IPR010627">
    <property type="entry name" value="Prepilin_pept_A24_N"/>
</dbReference>
<dbReference type="PANTHER" id="PTHR30487:SF0">
    <property type="entry name" value="PREPILIN LEADER PEPTIDASE_N-METHYLTRANSFERASE-RELATED"/>
    <property type="match status" value="1"/>
</dbReference>
<keyword evidence="7 10" id="KW-0472">Membrane</keyword>
<keyword evidence="3" id="KW-1003">Cell membrane</keyword>
<keyword evidence="9" id="KW-0808">Transferase</keyword>
<dbReference type="InterPro" id="IPR050882">
    <property type="entry name" value="Prepilin_peptidase/N-MTase"/>
</dbReference>
<organism evidence="13 14">
    <name type="scientific">Desulforamulus putei DSM 12395</name>
    <dbReference type="NCBI Taxonomy" id="1121429"/>
    <lineage>
        <taxon>Bacteria</taxon>
        <taxon>Bacillati</taxon>
        <taxon>Bacillota</taxon>
        <taxon>Clostridia</taxon>
        <taxon>Eubacteriales</taxon>
        <taxon>Peptococcaceae</taxon>
        <taxon>Desulforamulus</taxon>
    </lineage>
</organism>
<feature type="domain" description="Prepilin peptidase A24 N-terminal" evidence="12">
    <location>
        <begin position="9"/>
        <end position="90"/>
    </location>
</feature>
<evidence type="ECO:0000256" key="3">
    <source>
        <dbReference type="ARBA" id="ARBA00022475"/>
    </source>
</evidence>
<dbReference type="Pfam" id="PF01478">
    <property type="entry name" value="Peptidase_A24"/>
    <property type="match status" value="1"/>
</dbReference>
<evidence type="ECO:0000256" key="1">
    <source>
        <dbReference type="ARBA" id="ARBA00004429"/>
    </source>
</evidence>
<dbReference type="STRING" id="1121429.SAMN02745133_00794"/>
<reference evidence="14" key="1">
    <citation type="submission" date="2016-11" db="EMBL/GenBank/DDBJ databases">
        <authorList>
            <person name="Varghese N."/>
            <person name="Submissions S."/>
        </authorList>
    </citation>
    <scope>NUCLEOTIDE SEQUENCE [LARGE SCALE GENOMIC DNA]</scope>
    <source>
        <strain evidence="14">DSM 12395</strain>
    </source>
</reference>
<evidence type="ECO:0000259" key="12">
    <source>
        <dbReference type="Pfam" id="PF06750"/>
    </source>
</evidence>
<dbReference type="InterPro" id="IPR014032">
    <property type="entry name" value="Peptidase_A24A_bac"/>
</dbReference>
<dbReference type="PANTHER" id="PTHR30487">
    <property type="entry name" value="TYPE 4 PREPILIN-LIKE PROTEINS LEADER PEPTIDE-PROCESSING ENZYME"/>
    <property type="match status" value="1"/>
</dbReference>
<dbReference type="GO" id="GO:0032259">
    <property type="term" value="P:methylation"/>
    <property type="evidence" value="ECO:0007669"/>
    <property type="project" value="UniProtKB-KW"/>
</dbReference>
<proteinExistence type="inferred from homology"/>
<comment type="similarity">
    <text evidence="2 8">Belongs to the peptidase A24 family.</text>
</comment>
<feature type="transmembrane region" description="Helical" evidence="10">
    <location>
        <begin position="6"/>
        <end position="27"/>
    </location>
</feature>
<sequence>MEIYVLWFILGLITGSFLNVCIVRVPLGRSVVTAPSHCFSCGTRLRPWDLIPLVSFIILQGKCRYCGAGIAWHYPLVELAGGLLFTAVLYYWGLSWQAAAMLVFFSLLLVVAVIDLQHQIIPDGILLAGALLGIPFLYLQGPALLKDGIAGLLAAGILMLAIALLAKGGMGGGDIKLAAVMGLFLGLKQVAVALLIAFLLGGTTGLVLLATGRKGRKDPIPFGPFLALGSLIAAVAGEQLAAWYINLLS</sequence>
<evidence type="ECO:0000313" key="13">
    <source>
        <dbReference type="EMBL" id="SHE61535.1"/>
    </source>
</evidence>
<keyword evidence="5 9" id="KW-0812">Transmembrane</keyword>
<dbReference type="EC" id="3.4.23.43" evidence="9"/>
<dbReference type="GO" id="GO:0004190">
    <property type="term" value="F:aspartic-type endopeptidase activity"/>
    <property type="evidence" value="ECO:0007669"/>
    <property type="project" value="UniProtKB-EC"/>
</dbReference>
<evidence type="ECO:0000256" key="8">
    <source>
        <dbReference type="RuleBase" id="RU003793"/>
    </source>
</evidence>
<dbReference type="GO" id="GO:0008168">
    <property type="term" value="F:methyltransferase activity"/>
    <property type="evidence" value="ECO:0007669"/>
    <property type="project" value="UniProtKB-KW"/>
</dbReference>
<dbReference type="InterPro" id="IPR000045">
    <property type="entry name" value="Prepilin_IV_endopep_pep"/>
</dbReference>
<evidence type="ECO:0000256" key="9">
    <source>
        <dbReference type="RuleBase" id="RU003794"/>
    </source>
</evidence>
<dbReference type="RefSeq" id="WP_073236043.1">
    <property type="nucleotide sequence ID" value="NZ_FQUY01000003.1"/>
</dbReference>
<comment type="function">
    <text evidence="9">Plays an essential role in type IV pili and type II pseudopili formation by proteolytically removing the leader sequence from substrate proteins and subsequently monomethylating the alpha-amino group of the newly exposed N-terminal phenylalanine.</text>
</comment>
<evidence type="ECO:0000256" key="10">
    <source>
        <dbReference type="SAM" id="Phobius"/>
    </source>
</evidence>
<dbReference type="Proteomes" id="UP000184148">
    <property type="component" value="Unassembled WGS sequence"/>
</dbReference>
<dbReference type="OrthoDB" id="9789291at2"/>
<gene>
    <name evidence="13" type="ORF">SAMN02745133_00794</name>
</gene>
<dbReference type="EC" id="2.1.1.-" evidence="9"/>
<evidence type="ECO:0000259" key="11">
    <source>
        <dbReference type="Pfam" id="PF01478"/>
    </source>
</evidence>
<comment type="subcellular location">
    <subcellularLocation>
        <location evidence="1">Cell inner membrane</location>
        <topology evidence="1">Multi-pass membrane protein</topology>
    </subcellularLocation>
    <subcellularLocation>
        <location evidence="9">Cell membrane</location>
        <topology evidence="9">Multi-pass membrane protein</topology>
    </subcellularLocation>
</comment>
<evidence type="ECO:0000256" key="5">
    <source>
        <dbReference type="ARBA" id="ARBA00022692"/>
    </source>
</evidence>
<dbReference type="AlphaFoldDB" id="A0A1M4UXY5"/>
<dbReference type="GO" id="GO:0005886">
    <property type="term" value="C:plasma membrane"/>
    <property type="evidence" value="ECO:0007669"/>
    <property type="project" value="UniProtKB-SubCell"/>
</dbReference>
<evidence type="ECO:0000256" key="4">
    <source>
        <dbReference type="ARBA" id="ARBA00022519"/>
    </source>
</evidence>
<keyword evidence="9" id="KW-0511">Multifunctional enzyme</keyword>
<evidence type="ECO:0000256" key="6">
    <source>
        <dbReference type="ARBA" id="ARBA00022989"/>
    </source>
</evidence>
<feature type="domain" description="Prepilin type IV endopeptidase peptidase" evidence="11">
    <location>
        <begin position="102"/>
        <end position="205"/>
    </location>
</feature>
<dbReference type="Pfam" id="PF06750">
    <property type="entry name" value="A24_N_bact"/>
    <property type="match status" value="1"/>
</dbReference>
<dbReference type="GO" id="GO:0006465">
    <property type="term" value="P:signal peptide processing"/>
    <property type="evidence" value="ECO:0007669"/>
    <property type="project" value="TreeGrafter"/>
</dbReference>
<accession>A0A1M4UXY5</accession>
<feature type="transmembrane region" description="Helical" evidence="10">
    <location>
        <begin position="120"/>
        <end position="139"/>
    </location>
</feature>
<comment type="catalytic activity">
    <reaction evidence="9">
        <text>Typically cleaves a -Gly-|-Phe- bond to release an N-terminal, basic peptide of 5-8 residues from type IV prepilin, and then N-methylates the new N-terminal amino group, the methyl donor being S-adenosyl-L-methionine.</text>
        <dbReference type="EC" id="3.4.23.43"/>
    </reaction>
</comment>
<evidence type="ECO:0000313" key="14">
    <source>
        <dbReference type="Proteomes" id="UP000184148"/>
    </source>
</evidence>
<feature type="transmembrane region" description="Helical" evidence="10">
    <location>
        <begin position="89"/>
        <end position="114"/>
    </location>
</feature>
<name>A0A1M4UXY5_9FIRM</name>
<dbReference type="Gene3D" id="1.20.120.1220">
    <property type="match status" value="1"/>
</dbReference>
<dbReference type="EMBL" id="FQUY01000003">
    <property type="protein sequence ID" value="SHE61535.1"/>
    <property type="molecule type" value="Genomic_DNA"/>
</dbReference>
<dbReference type="PRINTS" id="PR00864">
    <property type="entry name" value="PREPILNPTASE"/>
</dbReference>
<evidence type="ECO:0000256" key="2">
    <source>
        <dbReference type="ARBA" id="ARBA00005801"/>
    </source>
</evidence>
<keyword evidence="4" id="KW-0997">Cell inner membrane</keyword>
<feature type="transmembrane region" description="Helical" evidence="10">
    <location>
        <begin position="190"/>
        <end position="210"/>
    </location>
</feature>
<keyword evidence="9" id="KW-0489">Methyltransferase</keyword>
<keyword evidence="6 10" id="KW-1133">Transmembrane helix</keyword>
<evidence type="ECO:0000256" key="7">
    <source>
        <dbReference type="ARBA" id="ARBA00023136"/>
    </source>
</evidence>
<protein>
    <recommendedName>
        <fullName evidence="9">Prepilin leader peptidase/N-methyltransferase</fullName>
        <ecNumber evidence="9">2.1.1.-</ecNumber>
        <ecNumber evidence="9">3.4.23.43</ecNumber>
    </recommendedName>
</protein>
<keyword evidence="14" id="KW-1185">Reference proteome</keyword>
<keyword evidence="9" id="KW-0645">Protease</keyword>